<feature type="domain" description="BHLH" evidence="5">
    <location>
        <begin position="125"/>
        <end position="182"/>
    </location>
</feature>
<reference evidence="6" key="3">
    <citation type="submission" date="2015-04" db="UniProtKB">
        <authorList>
            <consortium name="EnsemblPlants"/>
        </authorList>
    </citation>
    <scope>IDENTIFICATION</scope>
</reference>
<dbReference type="AlphaFoldDB" id="A0A0D9W4Z8"/>
<evidence type="ECO:0000256" key="2">
    <source>
        <dbReference type="ARBA" id="ARBA00023015"/>
    </source>
</evidence>
<keyword evidence="3" id="KW-0804">Transcription</keyword>
<feature type="compositionally biased region" description="Basic and acidic residues" evidence="4">
    <location>
        <begin position="57"/>
        <end position="66"/>
    </location>
</feature>
<protein>
    <recommendedName>
        <fullName evidence="5">BHLH domain-containing protein</fullName>
    </recommendedName>
</protein>
<dbReference type="SMART" id="SM00353">
    <property type="entry name" value="HLH"/>
    <property type="match status" value="1"/>
</dbReference>
<keyword evidence="7" id="KW-1185">Reference proteome</keyword>
<dbReference type="HOGENOM" id="CLU_024956_2_0_1"/>
<evidence type="ECO:0000256" key="3">
    <source>
        <dbReference type="ARBA" id="ARBA00023163"/>
    </source>
</evidence>
<dbReference type="InterPro" id="IPR045239">
    <property type="entry name" value="bHLH95_bHLH"/>
</dbReference>
<reference evidence="6 7" key="1">
    <citation type="submission" date="2012-08" db="EMBL/GenBank/DDBJ databases">
        <title>Oryza genome evolution.</title>
        <authorList>
            <person name="Wing R.A."/>
        </authorList>
    </citation>
    <scope>NUCLEOTIDE SEQUENCE</scope>
</reference>
<dbReference type="EnsemblPlants" id="LPERR04G09540.1">
    <property type="protein sequence ID" value="LPERR04G09540.1"/>
    <property type="gene ID" value="LPERR04G09540"/>
</dbReference>
<name>A0A0D9W4Z8_9ORYZ</name>
<evidence type="ECO:0000256" key="4">
    <source>
        <dbReference type="SAM" id="MobiDB-lite"/>
    </source>
</evidence>
<dbReference type="CDD" id="cd11393">
    <property type="entry name" value="bHLH_AtbHLH_like"/>
    <property type="match status" value="1"/>
</dbReference>
<dbReference type="SUPFAM" id="SSF47459">
    <property type="entry name" value="HLH, helix-loop-helix DNA-binding domain"/>
    <property type="match status" value="1"/>
</dbReference>
<dbReference type="InterPro" id="IPR044278">
    <property type="entry name" value="BHLH95-like"/>
</dbReference>
<proteinExistence type="inferred from homology"/>
<dbReference type="InterPro" id="IPR011598">
    <property type="entry name" value="bHLH_dom"/>
</dbReference>
<dbReference type="eggNOG" id="ENOG502QSD0">
    <property type="taxonomic scope" value="Eukaryota"/>
</dbReference>
<dbReference type="PANTHER" id="PTHR46772:SF8">
    <property type="entry name" value="TRANSCRIPTION FACTOR BHLH95"/>
    <property type="match status" value="1"/>
</dbReference>
<dbReference type="Pfam" id="PF00010">
    <property type="entry name" value="HLH"/>
    <property type="match status" value="1"/>
</dbReference>
<dbReference type="Proteomes" id="UP000032180">
    <property type="component" value="Chromosome 4"/>
</dbReference>
<keyword evidence="2" id="KW-0805">Transcription regulation</keyword>
<dbReference type="GO" id="GO:0046983">
    <property type="term" value="F:protein dimerization activity"/>
    <property type="evidence" value="ECO:0007669"/>
    <property type="project" value="InterPro"/>
</dbReference>
<sequence>MSQNNTNLPQGIDKIHDHAFTNTLIVLTKMEYSDSSNAREKNTSSRPASPMVSGDVVEIKATRTDIVDDDEEERGESGGRDGIAREANEPKSKRSFDELVDLGPRAGDGRNGGSGKKKGKNSIDVTHKLHACTEGERRKKMKSKFDHLHALVPNLLKKMYRVTRQTNRATLVDSTIDYIKQLEGNIKKLEMLKKERMLVSTAANNGSTSAPPPPPSLEVEKTTTPREITLADLVNVWEAEAPLAPPPAVVTNDASTLARMQTWTGANMTVSLTGRDAFITVSLPRPRDQSLFSTTLSILERHHIDVITATVSTPELDTALLSMHCQLRQEGSSSQNLTVMDKYKLAVSELVLWVAI</sequence>
<organism evidence="6 7">
    <name type="scientific">Leersia perrieri</name>
    <dbReference type="NCBI Taxonomy" id="77586"/>
    <lineage>
        <taxon>Eukaryota</taxon>
        <taxon>Viridiplantae</taxon>
        <taxon>Streptophyta</taxon>
        <taxon>Embryophyta</taxon>
        <taxon>Tracheophyta</taxon>
        <taxon>Spermatophyta</taxon>
        <taxon>Magnoliopsida</taxon>
        <taxon>Liliopsida</taxon>
        <taxon>Poales</taxon>
        <taxon>Poaceae</taxon>
        <taxon>BOP clade</taxon>
        <taxon>Oryzoideae</taxon>
        <taxon>Oryzeae</taxon>
        <taxon>Oryzinae</taxon>
        <taxon>Leersia</taxon>
    </lineage>
</organism>
<dbReference type="GO" id="GO:0003700">
    <property type="term" value="F:DNA-binding transcription factor activity"/>
    <property type="evidence" value="ECO:0007669"/>
    <property type="project" value="InterPro"/>
</dbReference>
<comment type="similarity">
    <text evidence="1">Belongs to the bHLH protein family.</text>
</comment>
<accession>A0A0D9W4Z8</accession>
<dbReference type="InterPro" id="IPR036638">
    <property type="entry name" value="HLH_DNA-bd_sf"/>
</dbReference>
<feature type="region of interest" description="Disordered" evidence="4">
    <location>
        <begin position="33"/>
        <end position="121"/>
    </location>
</feature>
<dbReference type="PROSITE" id="PS50888">
    <property type="entry name" value="BHLH"/>
    <property type="match status" value="1"/>
</dbReference>
<reference evidence="7" key="2">
    <citation type="submission" date="2013-12" db="EMBL/GenBank/DDBJ databases">
        <authorList>
            <person name="Yu Y."/>
            <person name="Lee S."/>
            <person name="de Baynast K."/>
            <person name="Wissotski M."/>
            <person name="Liu L."/>
            <person name="Talag J."/>
            <person name="Goicoechea J."/>
            <person name="Angelova A."/>
            <person name="Jetty R."/>
            <person name="Kudrna D."/>
            <person name="Golser W."/>
            <person name="Rivera L."/>
            <person name="Zhang J."/>
            <person name="Wing R."/>
        </authorList>
    </citation>
    <scope>NUCLEOTIDE SEQUENCE</scope>
</reference>
<evidence type="ECO:0000259" key="5">
    <source>
        <dbReference type="PROSITE" id="PS50888"/>
    </source>
</evidence>
<evidence type="ECO:0000313" key="6">
    <source>
        <dbReference type="EnsemblPlants" id="LPERR04G09540.1"/>
    </source>
</evidence>
<dbReference type="Gene3D" id="4.10.280.10">
    <property type="entry name" value="Helix-loop-helix DNA-binding domain"/>
    <property type="match status" value="1"/>
</dbReference>
<evidence type="ECO:0000256" key="1">
    <source>
        <dbReference type="ARBA" id="ARBA00005510"/>
    </source>
</evidence>
<evidence type="ECO:0000313" key="7">
    <source>
        <dbReference type="Proteomes" id="UP000032180"/>
    </source>
</evidence>
<feature type="compositionally biased region" description="Basic and acidic residues" evidence="4">
    <location>
        <begin position="75"/>
        <end position="97"/>
    </location>
</feature>
<dbReference type="GO" id="GO:0009960">
    <property type="term" value="P:endosperm development"/>
    <property type="evidence" value="ECO:0007669"/>
    <property type="project" value="InterPro"/>
</dbReference>
<dbReference type="PANTHER" id="PTHR46772">
    <property type="entry name" value="BHLH DOMAIN-CONTAINING PROTEIN"/>
    <property type="match status" value="1"/>
</dbReference>
<dbReference type="STRING" id="77586.A0A0D9W4Z8"/>
<dbReference type="Gramene" id="LPERR04G09540.1">
    <property type="protein sequence ID" value="LPERR04G09540.1"/>
    <property type="gene ID" value="LPERR04G09540"/>
</dbReference>